<evidence type="ECO:0000313" key="11">
    <source>
        <dbReference type="Proteomes" id="UP000198656"/>
    </source>
</evidence>
<keyword evidence="6 8" id="KW-1133">Transmembrane helix</keyword>
<comment type="function">
    <text evidence="8 9">Involved in peptidoglycan biosynthesis. Transports lipid-linked peptidoglycan precursors from the inner to the outer leaflet of the cytoplasmic membrane.</text>
</comment>
<accession>A0A1G7SC77</accession>
<evidence type="ECO:0000256" key="5">
    <source>
        <dbReference type="ARBA" id="ARBA00022984"/>
    </source>
</evidence>
<evidence type="ECO:0000256" key="7">
    <source>
        <dbReference type="ARBA" id="ARBA00023136"/>
    </source>
</evidence>
<evidence type="ECO:0000256" key="1">
    <source>
        <dbReference type="ARBA" id="ARBA00004651"/>
    </source>
</evidence>
<keyword evidence="4 8" id="KW-0133">Cell shape</keyword>
<feature type="transmembrane region" description="Helical" evidence="8">
    <location>
        <begin position="273"/>
        <end position="293"/>
    </location>
</feature>
<feature type="transmembrane region" description="Helical" evidence="8">
    <location>
        <begin position="95"/>
        <end position="115"/>
    </location>
</feature>
<dbReference type="GO" id="GO:0008360">
    <property type="term" value="P:regulation of cell shape"/>
    <property type="evidence" value="ECO:0007669"/>
    <property type="project" value="UniProtKB-UniRule"/>
</dbReference>
<dbReference type="Pfam" id="PF03023">
    <property type="entry name" value="MurJ"/>
    <property type="match status" value="1"/>
</dbReference>
<feature type="transmembrane region" description="Helical" evidence="8">
    <location>
        <begin position="55"/>
        <end position="74"/>
    </location>
</feature>
<keyword evidence="2 8" id="KW-1003">Cell membrane</keyword>
<evidence type="ECO:0000256" key="6">
    <source>
        <dbReference type="ARBA" id="ARBA00022989"/>
    </source>
</evidence>
<feature type="transmembrane region" description="Helical" evidence="8">
    <location>
        <begin position="127"/>
        <end position="147"/>
    </location>
</feature>
<dbReference type="EMBL" id="FNCP01000001">
    <property type="protein sequence ID" value="SDG20628.1"/>
    <property type="molecule type" value="Genomic_DNA"/>
</dbReference>
<dbReference type="Proteomes" id="UP000198656">
    <property type="component" value="Unassembled WGS sequence"/>
</dbReference>
<protein>
    <recommendedName>
        <fullName evidence="8">Probable lipid II flippase MurJ</fullName>
    </recommendedName>
</protein>
<feature type="transmembrane region" description="Helical" evidence="8">
    <location>
        <begin position="354"/>
        <end position="374"/>
    </location>
</feature>
<dbReference type="GO" id="GO:0005886">
    <property type="term" value="C:plasma membrane"/>
    <property type="evidence" value="ECO:0007669"/>
    <property type="project" value="UniProtKB-SubCell"/>
</dbReference>
<keyword evidence="3 8" id="KW-0812">Transmembrane</keyword>
<proteinExistence type="inferred from homology"/>
<dbReference type="GO" id="GO:0034204">
    <property type="term" value="P:lipid translocation"/>
    <property type="evidence" value="ECO:0007669"/>
    <property type="project" value="TreeGrafter"/>
</dbReference>
<dbReference type="PANTHER" id="PTHR47019">
    <property type="entry name" value="LIPID II FLIPPASE MURJ"/>
    <property type="match status" value="1"/>
</dbReference>
<dbReference type="RefSeq" id="WP_092329058.1">
    <property type="nucleotide sequence ID" value="NZ_FNCP01000001.1"/>
</dbReference>
<dbReference type="UniPathway" id="UPA00219"/>
<name>A0A1G7SC77_9FIRM</name>
<evidence type="ECO:0000256" key="3">
    <source>
        <dbReference type="ARBA" id="ARBA00022692"/>
    </source>
</evidence>
<keyword evidence="8 9" id="KW-0961">Cell wall biogenesis/degradation</keyword>
<dbReference type="PIRSF" id="PIRSF002869">
    <property type="entry name" value="MviN"/>
    <property type="match status" value="1"/>
</dbReference>
<dbReference type="CDD" id="cd13123">
    <property type="entry name" value="MATE_MurJ_like"/>
    <property type="match status" value="1"/>
</dbReference>
<feature type="transmembrane region" description="Helical" evidence="8">
    <location>
        <begin position="479"/>
        <end position="503"/>
    </location>
</feature>
<keyword evidence="8 9" id="KW-0813">Transport</keyword>
<dbReference type="GO" id="GO:0071555">
    <property type="term" value="P:cell wall organization"/>
    <property type="evidence" value="ECO:0007669"/>
    <property type="project" value="UniProtKB-UniRule"/>
</dbReference>
<sequence>MSSTNRTVMKAAGFLMAAQLVSRILGFLRESLMAGFFGQSGVTDAYNTAFVLPDLLYWLLVGGVLSAAFIPVFSEYIAKGNEDEGWRVVSSVINIIFLTLGVLVLLGLFFTPQFIRLVVPGFAPENMALAIKLTRILLIQPLFMALSGLTMGVLNSYKIFWPSALGTVLYNASVIFFGTILANPDKPESVSGFAFGVVFGALVSFAVQIPALRRVGVRYYPVIDLSHSGVRLIGALAVPIILSYSLNQIQVVVNNNFGSMLFPGSITSVWYSYRLFQLPVGIFALAIAVATFPTMTEQAALKRWDDFRMTLSNAIRMVIFITLPISVGMIVLRFPLIRVLFQHGQFTADDTLTMAIPLFYFSIGISSQAVIQILPRAFYALQDTWTPVVLGIISMAVNILAMYLLIGPLAHGGLAFATTIAAFVNMLLLFYLLRKRLGKMDGWVIFGTCVKALVASLIMATVIWGWSEWFTPLTGVSTFGSLLILITGTAVGMIVFAGMAKLLKMSEFTQVMGLVQRKIGSKRI</sequence>
<dbReference type="OrthoDB" id="9804143at2"/>
<reference evidence="11" key="1">
    <citation type="submission" date="2016-10" db="EMBL/GenBank/DDBJ databases">
        <authorList>
            <person name="Varghese N."/>
            <person name="Submissions S."/>
        </authorList>
    </citation>
    <scope>NUCLEOTIDE SEQUENCE [LARGE SCALE GENOMIC DNA]</scope>
    <source>
        <strain evidence="11">DSM 8344</strain>
    </source>
</reference>
<comment type="similarity">
    <text evidence="8 9">Belongs to the MurJ/MviN family.</text>
</comment>
<dbReference type="HAMAP" id="MF_02078">
    <property type="entry name" value="MurJ_MviN"/>
    <property type="match status" value="1"/>
</dbReference>
<gene>
    <name evidence="8" type="primary">murJ</name>
    <name evidence="10" type="ORF">SAMN05443529_101352</name>
</gene>
<dbReference type="PRINTS" id="PR01806">
    <property type="entry name" value="VIRFACTRMVIN"/>
</dbReference>
<feature type="transmembrane region" description="Helical" evidence="8">
    <location>
        <begin position="412"/>
        <end position="432"/>
    </location>
</feature>
<evidence type="ECO:0000256" key="9">
    <source>
        <dbReference type="PIRNR" id="PIRNR002869"/>
    </source>
</evidence>
<dbReference type="InterPro" id="IPR004268">
    <property type="entry name" value="MurJ"/>
</dbReference>
<feature type="transmembrane region" description="Helical" evidence="8">
    <location>
        <begin position="444"/>
        <end position="467"/>
    </location>
</feature>
<evidence type="ECO:0000256" key="2">
    <source>
        <dbReference type="ARBA" id="ARBA00022475"/>
    </source>
</evidence>
<evidence type="ECO:0000256" key="8">
    <source>
        <dbReference type="HAMAP-Rule" id="MF_02078"/>
    </source>
</evidence>
<keyword evidence="5 8" id="KW-0573">Peptidoglycan synthesis</keyword>
<comment type="subcellular location">
    <subcellularLocation>
        <location evidence="1 8">Cell membrane</location>
        <topology evidence="1 8">Multi-pass membrane protein</topology>
    </subcellularLocation>
</comment>
<dbReference type="GO" id="GO:0015648">
    <property type="term" value="F:lipid-linked peptidoglycan transporter activity"/>
    <property type="evidence" value="ECO:0007669"/>
    <property type="project" value="UniProtKB-UniRule"/>
</dbReference>
<dbReference type="AlphaFoldDB" id="A0A1G7SC77"/>
<feature type="transmembrane region" description="Helical" evidence="8">
    <location>
        <begin position="386"/>
        <end position="406"/>
    </location>
</feature>
<dbReference type="InterPro" id="IPR051050">
    <property type="entry name" value="Lipid_II_flippase_MurJ/MviN"/>
</dbReference>
<dbReference type="PANTHER" id="PTHR47019:SF1">
    <property type="entry name" value="LIPID II FLIPPASE MURJ"/>
    <property type="match status" value="1"/>
</dbReference>
<feature type="transmembrane region" description="Helical" evidence="8">
    <location>
        <begin position="232"/>
        <end position="253"/>
    </location>
</feature>
<dbReference type="STRING" id="1121419.SAMN05443529_101352"/>
<keyword evidence="11" id="KW-1185">Reference proteome</keyword>
<comment type="pathway">
    <text evidence="8">Cell wall biogenesis; peptidoglycan biosynthesis.</text>
</comment>
<evidence type="ECO:0000256" key="4">
    <source>
        <dbReference type="ARBA" id="ARBA00022960"/>
    </source>
</evidence>
<feature type="transmembrane region" description="Helical" evidence="8">
    <location>
        <begin position="314"/>
        <end position="334"/>
    </location>
</feature>
<keyword evidence="7 8" id="KW-0472">Membrane</keyword>
<dbReference type="NCBIfam" id="TIGR01695">
    <property type="entry name" value="murJ_mviN"/>
    <property type="match status" value="1"/>
</dbReference>
<feature type="transmembrane region" description="Helical" evidence="8">
    <location>
        <begin position="193"/>
        <end position="212"/>
    </location>
</feature>
<organism evidence="10 11">
    <name type="scientific">Desulfosporosinus hippei DSM 8344</name>
    <dbReference type="NCBI Taxonomy" id="1121419"/>
    <lineage>
        <taxon>Bacteria</taxon>
        <taxon>Bacillati</taxon>
        <taxon>Bacillota</taxon>
        <taxon>Clostridia</taxon>
        <taxon>Eubacteriales</taxon>
        <taxon>Desulfitobacteriaceae</taxon>
        <taxon>Desulfosporosinus</taxon>
    </lineage>
</organism>
<evidence type="ECO:0000313" key="10">
    <source>
        <dbReference type="EMBL" id="SDG20628.1"/>
    </source>
</evidence>
<dbReference type="GO" id="GO:0009252">
    <property type="term" value="P:peptidoglycan biosynthetic process"/>
    <property type="evidence" value="ECO:0007669"/>
    <property type="project" value="UniProtKB-UniRule"/>
</dbReference>
<feature type="transmembrane region" description="Helical" evidence="8">
    <location>
        <begin position="159"/>
        <end position="181"/>
    </location>
</feature>